<accession>A0A1A9K8K9</accession>
<dbReference type="InterPro" id="IPR053138">
    <property type="entry name" value="N-alpha-Ac-DABA_deacetylase"/>
</dbReference>
<proteinExistence type="predicted"/>
<keyword evidence="2" id="KW-0479">Metal-binding</keyword>
<organism evidence="6 7">
    <name type="scientific">Pseudomonas citronellolis</name>
    <dbReference type="NCBI Taxonomy" id="53408"/>
    <lineage>
        <taxon>Bacteria</taxon>
        <taxon>Pseudomonadati</taxon>
        <taxon>Pseudomonadota</taxon>
        <taxon>Gammaproteobacteria</taxon>
        <taxon>Pseudomonadales</taxon>
        <taxon>Pseudomonadaceae</taxon>
        <taxon>Pseudomonas</taxon>
    </lineage>
</organism>
<name>A0A1A9K8K9_9PSED</name>
<evidence type="ECO:0000313" key="6">
    <source>
        <dbReference type="EMBL" id="ANI13430.1"/>
    </source>
</evidence>
<dbReference type="Pfam" id="PF24827">
    <property type="entry name" value="AstE_AspA_cat"/>
    <property type="match status" value="1"/>
</dbReference>
<dbReference type="AlphaFoldDB" id="A0A1A9K8K9"/>
<dbReference type="InterPro" id="IPR055438">
    <property type="entry name" value="AstE_AspA_cat"/>
</dbReference>
<keyword evidence="3" id="KW-0378">Hydrolase</keyword>
<sequence length="337" mass="36369">MIEDVSLRLSGDSGAPLTVPAWRIDAGRPGPRVHLQAGVHADEIAGMLVLHQLLPRLRQAAEQGRLNGCVTLVPQANPFGIGQFRQGRILGRHHEATARNFNRGFPASAKATGTLDNLSDWQRQLAALAAPADIVLDLHTDDEALQYLYVHERLWPAAQDLAAALRAELAIIWEGDSDGAFEEVVIEPWLAEDRFDGRLVATLELRGQGDVSDALAQQDADGLWAFLCGRGVIQEAVELPAWQGVAVPMGFMETVFAPVAGVLVFERELGEVVQAGERFARIVARPGDAGSEVVLRSPQTGLFVTRYRDRLIPRGAIAAKFTGAAPSSTWTSGALDP</sequence>
<dbReference type="PANTHER" id="PTHR37326">
    <property type="entry name" value="BLL3975 PROTEIN"/>
    <property type="match status" value="1"/>
</dbReference>
<evidence type="ECO:0000256" key="2">
    <source>
        <dbReference type="ARBA" id="ARBA00022723"/>
    </source>
</evidence>
<dbReference type="GO" id="GO:0016788">
    <property type="term" value="F:hydrolase activity, acting on ester bonds"/>
    <property type="evidence" value="ECO:0007669"/>
    <property type="project" value="InterPro"/>
</dbReference>
<evidence type="ECO:0000256" key="1">
    <source>
        <dbReference type="ARBA" id="ARBA00001947"/>
    </source>
</evidence>
<dbReference type="Gene3D" id="3.40.630.10">
    <property type="entry name" value="Zn peptidases"/>
    <property type="match status" value="2"/>
</dbReference>
<evidence type="ECO:0000259" key="5">
    <source>
        <dbReference type="Pfam" id="PF24827"/>
    </source>
</evidence>
<dbReference type="RefSeq" id="WP_064582026.1">
    <property type="nucleotide sequence ID" value="NZ_CP015878.1"/>
</dbReference>
<dbReference type="GO" id="GO:0046872">
    <property type="term" value="F:metal ion binding"/>
    <property type="evidence" value="ECO:0007669"/>
    <property type="project" value="UniProtKB-KW"/>
</dbReference>
<gene>
    <name evidence="6" type="ORF">A9C11_05285</name>
</gene>
<evidence type="ECO:0000256" key="3">
    <source>
        <dbReference type="ARBA" id="ARBA00022801"/>
    </source>
</evidence>
<dbReference type="SUPFAM" id="SSF53187">
    <property type="entry name" value="Zn-dependent exopeptidases"/>
    <property type="match status" value="1"/>
</dbReference>
<evidence type="ECO:0000313" key="7">
    <source>
        <dbReference type="Proteomes" id="UP000077748"/>
    </source>
</evidence>
<feature type="domain" description="Succinylglutamate desuccinylase/Aspartoacylase catalytic" evidence="5">
    <location>
        <begin position="29"/>
        <end position="226"/>
    </location>
</feature>
<comment type="cofactor">
    <cofactor evidence="1">
        <name>Zn(2+)</name>
        <dbReference type="ChEBI" id="CHEBI:29105"/>
    </cofactor>
</comment>
<dbReference type="PANTHER" id="PTHR37326:SF1">
    <property type="entry name" value="BLL3975 PROTEIN"/>
    <property type="match status" value="1"/>
</dbReference>
<protein>
    <submittedName>
        <fullName evidence="6">Succinylglutamate desuccinylase</fullName>
    </submittedName>
</protein>
<dbReference type="EMBL" id="CP015878">
    <property type="protein sequence ID" value="ANI13430.1"/>
    <property type="molecule type" value="Genomic_DNA"/>
</dbReference>
<reference evidence="6 7" key="1">
    <citation type="submission" date="2016-05" db="EMBL/GenBank/DDBJ databases">
        <title>Genome Sequence of Pseudomonas citronellolis Strain SJTE-3, an Estrogens and Persistent Organic Pollutants degradation strain.</title>
        <authorList>
            <person name="Liang R."/>
        </authorList>
    </citation>
    <scope>NUCLEOTIDE SEQUENCE [LARGE SCALE GENOMIC DNA]</scope>
    <source>
        <strain evidence="6 7">SJTE-3</strain>
    </source>
</reference>
<keyword evidence="4" id="KW-0862">Zinc</keyword>
<evidence type="ECO:0000256" key="4">
    <source>
        <dbReference type="ARBA" id="ARBA00022833"/>
    </source>
</evidence>
<dbReference type="Proteomes" id="UP000077748">
    <property type="component" value="Chromosome"/>
</dbReference>